<organism evidence="1 2">
    <name type="scientific">Bilophila wadsworthia (strain 3_1_6)</name>
    <dbReference type="NCBI Taxonomy" id="563192"/>
    <lineage>
        <taxon>Bacteria</taxon>
        <taxon>Pseudomonadati</taxon>
        <taxon>Thermodesulfobacteriota</taxon>
        <taxon>Desulfovibrionia</taxon>
        <taxon>Desulfovibrionales</taxon>
        <taxon>Desulfovibrionaceae</taxon>
        <taxon>Bilophila</taxon>
    </lineage>
</organism>
<reference evidence="1 2" key="1">
    <citation type="submission" date="2010-10" db="EMBL/GenBank/DDBJ databases">
        <authorList>
            <consortium name="The Broad Institute Genome Sequencing Platform"/>
            <person name="Ward D."/>
            <person name="Earl A."/>
            <person name="Feldgarden M."/>
            <person name="Young S.K."/>
            <person name="Gargeya S."/>
            <person name="Zeng Q."/>
            <person name="Alvarado L."/>
            <person name="Berlin A."/>
            <person name="Bochicchio J."/>
            <person name="Chapman S.B."/>
            <person name="Chen Z."/>
            <person name="Freedman E."/>
            <person name="Gellesch M."/>
            <person name="Goldberg J."/>
            <person name="Griggs A."/>
            <person name="Gujja S."/>
            <person name="Heilman E."/>
            <person name="Heiman D."/>
            <person name="Howarth C."/>
            <person name="Mehta T."/>
            <person name="Neiman D."/>
            <person name="Pearson M."/>
            <person name="Roberts A."/>
            <person name="Saif S."/>
            <person name="Shea T."/>
            <person name="Shenoy N."/>
            <person name="Sisk P."/>
            <person name="Stolte C."/>
            <person name="Sykes S."/>
            <person name="White J."/>
            <person name="Yandava C."/>
            <person name="Allen-Vercoe E."/>
            <person name="Sibley C."/>
            <person name="Ambrose C.E."/>
            <person name="Strauss J."/>
            <person name="Daigneault M."/>
            <person name="Haas B."/>
            <person name="Nusbaum C."/>
            <person name="Birren B."/>
        </authorList>
    </citation>
    <scope>NUCLEOTIDE SEQUENCE [LARGE SCALE GENOMIC DNA]</scope>
    <source>
        <strain evidence="1 2">3_1_6</strain>
    </source>
</reference>
<evidence type="ECO:0000313" key="1">
    <source>
        <dbReference type="EMBL" id="EPC05683.1"/>
    </source>
</evidence>
<dbReference type="AlphaFoldDB" id="S2KT13"/>
<gene>
    <name evidence="1" type="ORF">HMPREF0179_05326</name>
</gene>
<dbReference type="EMBL" id="ADCP02000005">
    <property type="protein sequence ID" value="EPC05683.1"/>
    <property type="molecule type" value="Genomic_DNA"/>
</dbReference>
<dbReference type="Proteomes" id="UP000006034">
    <property type="component" value="Unassembled WGS sequence"/>
</dbReference>
<keyword evidence="2" id="KW-1185">Reference proteome</keyword>
<reference evidence="1 2" key="2">
    <citation type="submission" date="2013-04" db="EMBL/GenBank/DDBJ databases">
        <title>The Genome Sequence of Bilophila wadsworthia 3_1_6.</title>
        <authorList>
            <consortium name="The Broad Institute Genomics Platform"/>
            <person name="Earl A."/>
            <person name="Ward D."/>
            <person name="Feldgarden M."/>
            <person name="Gevers D."/>
            <person name="Sibley C."/>
            <person name="Strauss J."/>
            <person name="Allen-Vercoe E."/>
            <person name="Walker B."/>
            <person name="Young S."/>
            <person name="Zeng Q."/>
            <person name="Gargeya S."/>
            <person name="Fitzgerald M."/>
            <person name="Haas B."/>
            <person name="Abouelleil A."/>
            <person name="Allen A.W."/>
            <person name="Alvarado L."/>
            <person name="Arachchi H.M."/>
            <person name="Berlin A.M."/>
            <person name="Chapman S.B."/>
            <person name="Gainer-Dewar J."/>
            <person name="Goldberg J."/>
            <person name="Griggs A."/>
            <person name="Gujja S."/>
            <person name="Hansen M."/>
            <person name="Howarth C."/>
            <person name="Imamovic A."/>
            <person name="Ireland A."/>
            <person name="Larimer J."/>
            <person name="McCowan C."/>
            <person name="Murphy C."/>
            <person name="Pearson M."/>
            <person name="Poon T.W."/>
            <person name="Priest M."/>
            <person name="Roberts A."/>
            <person name="Saif S."/>
            <person name="Shea T."/>
            <person name="Sisk P."/>
            <person name="Sykes S."/>
            <person name="Wortman J."/>
            <person name="Nusbaum C."/>
            <person name="Birren B."/>
        </authorList>
    </citation>
    <scope>NUCLEOTIDE SEQUENCE [LARGE SCALE GENOMIC DNA]</scope>
    <source>
        <strain evidence="1 2">3_1_6</strain>
    </source>
</reference>
<comment type="caution">
    <text evidence="1">The sequence shown here is derived from an EMBL/GenBank/DDBJ whole genome shotgun (WGS) entry which is preliminary data.</text>
</comment>
<proteinExistence type="predicted"/>
<protein>
    <submittedName>
        <fullName evidence="1">Uncharacterized protein</fullName>
    </submittedName>
</protein>
<name>S2KT13_BILW3</name>
<sequence length="46" mass="4896">MVQEIPLPKTNGRGTAQWSILSGTCAIAIAEAPLEVPGRASLRMFI</sequence>
<dbReference type="HOGENOM" id="CLU_3180760_0_0_7"/>
<evidence type="ECO:0000313" key="2">
    <source>
        <dbReference type="Proteomes" id="UP000006034"/>
    </source>
</evidence>
<accession>S2KT13</accession>